<sequence length="273" mass="31701">MDQKEESSSIFDPCPICLSPINQESYLDQCFHKFCYSCILQWTKVVATKHSPREPFIKCPLCKTKSSSIIYGYDGSSFQQHLLYENSENSIFFTKAHKYRLQCYYVELGNSTGNINISRYWKSNKYLQPNQWLYNWVRREIQALIQEKDVDIIVHHIIGVIDSWRSRNEPKGSKVSAELKQEGFKRMVVDAAKPFLRGRVDRFVNEVEMFLASGLNIEAYDKVYVKHLGWKIPEIVGDDIDDDDDDDDDAHVDCNPVIPLLSFSDDDELDETS</sequence>
<dbReference type="InterPro" id="IPR013083">
    <property type="entry name" value="Znf_RING/FYVE/PHD"/>
</dbReference>
<dbReference type="Gene3D" id="3.30.40.10">
    <property type="entry name" value="Zinc/RING finger domain, C3HC4 (zinc finger)"/>
    <property type="match status" value="1"/>
</dbReference>
<evidence type="ECO:0000256" key="3">
    <source>
        <dbReference type="ARBA" id="ARBA00022833"/>
    </source>
</evidence>
<dbReference type="SMART" id="SM00184">
    <property type="entry name" value="RING"/>
    <property type="match status" value="1"/>
</dbReference>
<keyword evidence="3" id="KW-0862">Zinc</keyword>
<dbReference type="EMBL" id="OX465078">
    <property type="protein sequence ID" value="CAI9271874.1"/>
    <property type="molecule type" value="Genomic_DNA"/>
</dbReference>
<evidence type="ECO:0000259" key="5">
    <source>
        <dbReference type="PROSITE" id="PS50089"/>
    </source>
</evidence>
<reference evidence="6" key="1">
    <citation type="submission" date="2023-04" db="EMBL/GenBank/DDBJ databases">
        <authorList>
            <person name="Vijverberg K."/>
            <person name="Xiong W."/>
            <person name="Schranz E."/>
        </authorList>
    </citation>
    <scope>NUCLEOTIDE SEQUENCE</scope>
</reference>
<keyword evidence="7" id="KW-1185">Reference proteome</keyword>
<proteinExistence type="predicted"/>
<dbReference type="SUPFAM" id="SSF57850">
    <property type="entry name" value="RING/U-box"/>
    <property type="match status" value="1"/>
</dbReference>
<evidence type="ECO:0000256" key="2">
    <source>
        <dbReference type="ARBA" id="ARBA00022771"/>
    </source>
</evidence>
<dbReference type="InterPro" id="IPR017907">
    <property type="entry name" value="Znf_RING_CS"/>
</dbReference>
<dbReference type="GO" id="GO:0008270">
    <property type="term" value="F:zinc ion binding"/>
    <property type="evidence" value="ECO:0007669"/>
    <property type="project" value="UniProtKB-KW"/>
</dbReference>
<protein>
    <recommendedName>
        <fullName evidence="5">RING-type domain-containing protein</fullName>
    </recommendedName>
</protein>
<dbReference type="PROSITE" id="PS50089">
    <property type="entry name" value="ZF_RING_2"/>
    <property type="match status" value="1"/>
</dbReference>
<gene>
    <name evidence="6" type="ORF">LSALG_LOCUS12129</name>
</gene>
<dbReference type="InterPro" id="IPR001841">
    <property type="entry name" value="Znf_RING"/>
</dbReference>
<dbReference type="PANTHER" id="PTHR47692:SF2">
    <property type="entry name" value="ZINC FINGER RING-TYPE DOMAIN CONTAINING PROTEIN"/>
    <property type="match status" value="1"/>
</dbReference>
<keyword evidence="2 4" id="KW-0863">Zinc-finger</keyword>
<dbReference type="Proteomes" id="UP001177003">
    <property type="component" value="Chromosome 2"/>
</dbReference>
<evidence type="ECO:0000313" key="6">
    <source>
        <dbReference type="EMBL" id="CAI9271874.1"/>
    </source>
</evidence>
<evidence type="ECO:0000256" key="1">
    <source>
        <dbReference type="ARBA" id="ARBA00022723"/>
    </source>
</evidence>
<keyword evidence="1" id="KW-0479">Metal-binding</keyword>
<dbReference type="AlphaFoldDB" id="A0AA35Y958"/>
<accession>A0AA35Y958</accession>
<evidence type="ECO:0000313" key="7">
    <source>
        <dbReference type="Proteomes" id="UP001177003"/>
    </source>
</evidence>
<organism evidence="6 7">
    <name type="scientific">Lactuca saligna</name>
    <name type="common">Willowleaf lettuce</name>
    <dbReference type="NCBI Taxonomy" id="75948"/>
    <lineage>
        <taxon>Eukaryota</taxon>
        <taxon>Viridiplantae</taxon>
        <taxon>Streptophyta</taxon>
        <taxon>Embryophyta</taxon>
        <taxon>Tracheophyta</taxon>
        <taxon>Spermatophyta</taxon>
        <taxon>Magnoliopsida</taxon>
        <taxon>eudicotyledons</taxon>
        <taxon>Gunneridae</taxon>
        <taxon>Pentapetalae</taxon>
        <taxon>asterids</taxon>
        <taxon>campanulids</taxon>
        <taxon>Asterales</taxon>
        <taxon>Asteraceae</taxon>
        <taxon>Cichorioideae</taxon>
        <taxon>Cichorieae</taxon>
        <taxon>Lactucinae</taxon>
        <taxon>Lactuca</taxon>
    </lineage>
</organism>
<name>A0AA35Y958_LACSI</name>
<evidence type="ECO:0000256" key="4">
    <source>
        <dbReference type="PROSITE-ProRule" id="PRU00175"/>
    </source>
</evidence>
<dbReference type="PROSITE" id="PS00518">
    <property type="entry name" value="ZF_RING_1"/>
    <property type="match status" value="1"/>
</dbReference>
<dbReference type="PANTHER" id="PTHR47692">
    <property type="entry name" value="RING/U-BOX SUPERFAMILY PROTEIN"/>
    <property type="match status" value="1"/>
</dbReference>
<dbReference type="InterPro" id="IPR018957">
    <property type="entry name" value="Znf_C3HC4_RING-type"/>
</dbReference>
<dbReference type="Pfam" id="PF00097">
    <property type="entry name" value="zf-C3HC4"/>
    <property type="match status" value="1"/>
</dbReference>
<feature type="domain" description="RING-type" evidence="5">
    <location>
        <begin position="14"/>
        <end position="63"/>
    </location>
</feature>